<comment type="caution">
    <text evidence="3">The sequence shown here is derived from an EMBL/GenBank/DDBJ whole genome shotgun (WGS) entry which is preliminary data.</text>
</comment>
<evidence type="ECO:0008006" key="4">
    <source>
        <dbReference type="Google" id="ProtNLM"/>
    </source>
</evidence>
<organism evidence="3">
    <name type="scientific">marine sediment metagenome</name>
    <dbReference type="NCBI Taxonomy" id="412755"/>
    <lineage>
        <taxon>unclassified sequences</taxon>
        <taxon>metagenomes</taxon>
        <taxon>ecological metagenomes</taxon>
    </lineage>
</organism>
<evidence type="ECO:0000259" key="1">
    <source>
        <dbReference type="Pfam" id="PF07171"/>
    </source>
</evidence>
<evidence type="ECO:0000313" key="3">
    <source>
        <dbReference type="EMBL" id="GAG60505.1"/>
    </source>
</evidence>
<evidence type="ECO:0000259" key="2">
    <source>
        <dbReference type="Pfam" id="PF07364"/>
    </source>
</evidence>
<name>X0YWE5_9ZZZZ</name>
<sequence>MPEIARMEGLMDASIFVGMAWTDVERAGMSVQVVAQDAQYLQKAHEQAEELANAIWVQRNKLQFDVETATIDDAIEMALESQDSTVFITDSGDNITAGAAGDGTLVLERLLALHVSDAVLAGIVDPEAVQLCVKAGVGAEVELTVGGKIDYVFSKPLSISGTVLSLPMGEPDSEKPDAVLQVDDITLVLLSGHRAFTDPVHFQAVDIDPLAFKIVVVKEGYLFQGLRDIAPKAIMALTPGFANQILENLEYINVRRPIFPLDPDMQWTAGSQ</sequence>
<dbReference type="Pfam" id="PF07364">
    <property type="entry name" value="DUF1485"/>
    <property type="match status" value="1"/>
</dbReference>
<dbReference type="InterPro" id="IPR015995">
    <property type="entry name" value="MlrC_N"/>
</dbReference>
<reference evidence="3" key="1">
    <citation type="journal article" date="2014" name="Front. Microbiol.">
        <title>High frequency of phylogenetically diverse reductive dehalogenase-homologous genes in deep subseafloor sedimentary metagenomes.</title>
        <authorList>
            <person name="Kawai M."/>
            <person name="Futagami T."/>
            <person name="Toyoda A."/>
            <person name="Takaki Y."/>
            <person name="Nishi S."/>
            <person name="Hori S."/>
            <person name="Arai W."/>
            <person name="Tsubouchi T."/>
            <person name="Morono Y."/>
            <person name="Uchiyama I."/>
            <person name="Ito T."/>
            <person name="Fujiyama A."/>
            <person name="Inagaki F."/>
            <person name="Takami H."/>
        </authorList>
    </citation>
    <scope>NUCLEOTIDE SEQUENCE</scope>
    <source>
        <strain evidence="3">Expedition CK06-06</strain>
    </source>
</reference>
<dbReference type="EMBL" id="BART01007613">
    <property type="protein sequence ID" value="GAG60505.1"/>
    <property type="molecule type" value="Genomic_DNA"/>
</dbReference>
<accession>X0YWE5</accession>
<feature type="domain" description="Microcystin LR degradation protein MlrC C-terminal" evidence="1">
    <location>
        <begin position="88"/>
        <end position="251"/>
    </location>
</feature>
<protein>
    <recommendedName>
        <fullName evidence="4">Microcystin LR degradation protein MlrC C-terminal domain-containing protein</fullName>
    </recommendedName>
</protein>
<proteinExistence type="predicted"/>
<dbReference type="Pfam" id="PF07171">
    <property type="entry name" value="MlrC_C"/>
    <property type="match status" value="1"/>
</dbReference>
<gene>
    <name evidence="3" type="ORF">S01H4_17303</name>
</gene>
<feature type="domain" description="Microcystin LR degradation protein MlrC N-terminal" evidence="2">
    <location>
        <begin position="2"/>
        <end position="78"/>
    </location>
</feature>
<dbReference type="InterPro" id="IPR010799">
    <property type="entry name" value="MlrC_C"/>
</dbReference>
<dbReference type="AlphaFoldDB" id="X0YWE5"/>